<gene>
    <name evidence="1" type="ORF">O1611_g604</name>
</gene>
<dbReference type="Proteomes" id="UP001153332">
    <property type="component" value="Unassembled WGS sequence"/>
</dbReference>
<comment type="caution">
    <text evidence="1">The sequence shown here is derived from an EMBL/GenBank/DDBJ whole genome shotgun (WGS) entry which is preliminary data.</text>
</comment>
<proteinExistence type="predicted"/>
<dbReference type="EMBL" id="JAPUUL010000055">
    <property type="protein sequence ID" value="KAJ8133019.1"/>
    <property type="molecule type" value="Genomic_DNA"/>
</dbReference>
<accession>A0ACC2K007</accession>
<name>A0ACC2K007_9PEZI</name>
<evidence type="ECO:0000313" key="2">
    <source>
        <dbReference type="Proteomes" id="UP001153332"/>
    </source>
</evidence>
<organism evidence="1 2">
    <name type="scientific">Lasiodiplodia mahajangana</name>
    <dbReference type="NCBI Taxonomy" id="1108764"/>
    <lineage>
        <taxon>Eukaryota</taxon>
        <taxon>Fungi</taxon>
        <taxon>Dikarya</taxon>
        <taxon>Ascomycota</taxon>
        <taxon>Pezizomycotina</taxon>
        <taxon>Dothideomycetes</taxon>
        <taxon>Dothideomycetes incertae sedis</taxon>
        <taxon>Botryosphaeriales</taxon>
        <taxon>Botryosphaeriaceae</taxon>
        <taxon>Lasiodiplodia</taxon>
    </lineage>
</organism>
<protein>
    <submittedName>
        <fullName evidence="1">Uncharacterized protein</fullName>
    </submittedName>
</protein>
<evidence type="ECO:0000313" key="1">
    <source>
        <dbReference type="EMBL" id="KAJ8133019.1"/>
    </source>
</evidence>
<reference evidence="1" key="1">
    <citation type="submission" date="2022-12" db="EMBL/GenBank/DDBJ databases">
        <title>Genome Sequence of Lasiodiplodia mahajangana.</title>
        <authorList>
            <person name="Buettner E."/>
        </authorList>
    </citation>
    <scope>NUCLEOTIDE SEQUENCE</scope>
    <source>
        <strain evidence="1">VT137</strain>
    </source>
</reference>
<sequence>MPRSRQNSFSPRAVGGRKFVAFFHPAYSDSAPPLLTLAAVDWFWDSWGSRRKVRGIQYETALTACGIVACNRWDGYFAMKHEKRGEPVRWIPVYNSILRVGAEYTYYFIINSPNYRYPVVPSFDHWRFPHDNLPPRWGELSKFPSMRCCTTKRGCDSDDEGEGDCRCAKYEGYSTCFKQTPFASVAPFTHESWYESNQMEKYCRLHGVGDTTVSDLFLDITKYFGRGKLRTKPWGHSSSRYELHPELILRVIFSSYHPLSKKRDHATSPVHAAGIHREHIFARFAFHVLSDANYRFLGGDRKYTVCLFDAGKGEQCTAELRDDDIAERSQIFPHPTYPRAKAKEEWSAVMTPRKSREIMESFESDEEGVTEEEYDYPSDASEYRPSRPRYRVNHQNQIDGTREWESKADEIRTQHGGSSRALSISSTISSSSLDTPHPDRASEDAVDKPNKSSFSARQKRSYESEEEDSEENPPPLKRLRVI</sequence>
<keyword evidence="2" id="KW-1185">Reference proteome</keyword>